<proteinExistence type="predicted"/>
<evidence type="ECO:0000313" key="1">
    <source>
        <dbReference type="EMBL" id="CAM9140867.1"/>
    </source>
</evidence>
<name>A0ACB1KF52_RANTA</name>
<accession>A0ACB1KF52</accession>
<gene>
    <name evidence="1" type="ORF">MRATA1EN22A_LOCUS28968</name>
</gene>
<sequence length="234" mass="25368">MQFSGAAFAASVCHTLVTYCSADDNLEHVYPDEAVVTVLLLFTIDHGEHRLPRRRAVASRRCAGVVEDAPGSRRHMHVLSKYADHHAYRYSVRAMPKVHAVMFTPPSTPRSLPAKPACAGGRQTPGTADTCNGSPSLVLLSSGPHDLSSTSDNCEHVVRRLLDSCSYYSVTSANEGGHPGGSALPANRQTLLYKRPRKRLGPSRCKQAAVYTPDGLASHEKAGRLFDEEVGSRF</sequence>
<organism evidence="1 2">
    <name type="scientific">Rangifer tarandus platyrhynchus</name>
    <name type="common">Svalbard reindeer</name>
    <dbReference type="NCBI Taxonomy" id="3082113"/>
    <lineage>
        <taxon>Eukaryota</taxon>
        <taxon>Metazoa</taxon>
        <taxon>Chordata</taxon>
        <taxon>Craniata</taxon>
        <taxon>Vertebrata</taxon>
        <taxon>Euteleostomi</taxon>
        <taxon>Mammalia</taxon>
        <taxon>Eutheria</taxon>
        <taxon>Laurasiatheria</taxon>
        <taxon>Artiodactyla</taxon>
        <taxon>Ruminantia</taxon>
        <taxon>Pecora</taxon>
        <taxon>Cervidae</taxon>
        <taxon>Odocoileinae</taxon>
        <taxon>Rangifer</taxon>
    </lineage>
</organism>
<evidence type="ECO:0000313" key="2">
    <source>
        <dbReference type="Proteomes" id="UP001162501"/>
    </source>
</evidence>
<dbReference type="Proteomes" id="UP001162501">
    <property type="component" value="Unassembled WGS sequence"/>
</dbReference>
<protein>
    <submittedName>
        <fullName evidence="1">Uncharacterized protein</fullName>
    </submittedName>
</protein>
<comment type="caution">
    <text evidence="1">The sequence shown here is derived from an EMBL/GenBank/DDBJ whole genome shotgun (WGS) entry which is preliminary data.</text>
</comment>
<reference evidence="1" key="1">
    <citation type="submission" date="2025-03" db="EMBL/GenBank/DDBJ databases">
        <authorList>
            <consortium name="ELIXIR-Norway"/>
            <consortium name="Elixir Norway"/>
        </authorList>
    </citation>
    <scope>NUCLEOTIDE SEQUENCE</scope>
</reference>
<dbReference type="EMBL" id="CATOBB020000364">
    <property type="protein sequence ID" value="CAM9140867.1"/>
    <property type="molecule type" value="Genomic_DNA"/>
</dbReference>